<dbReference type="Proteomes" id="UP000739538">
    <property type="component" value="Unassembled WGS sequence"/>
</dbReference>
<dbReference type="PANTHER" id="PTHR42781">
    <property type="entry name" value="SPERMIDINE/PUTRESCINE IMPORT ATP-BINDING PROTEIN POTA"/>
    <property type="match status" value="1"/>
</dbReference>
<gene>
    <name evidence="5" type="ORF">KDA27_23470</name>
</gene>
<name>A0A956NGJ2_UNCEI</name>
<reference evidence="5" key="2">
    <citation type="journal article" date="2021" name="Microbiome">
        <title>Successional dynamics and alternative stable states in a saline activated sludge microbial community over 9 years.</title>
        <authorList>
            <person name="Wang Y."/>
            <person name="Ye J."/>
            <person name="Ju F."/>
            <person name="Liu L."/>
            <person name="Boyd J.A."/>
            <person name="Deng Y."/>
            <person name="Parks D.H."/>
            <person name="Jiang X."/>
            <person name="Yin X."/>
            <person name="Woodcroft B.J."/>
            <person name="Tyson G.W."/>
            <person name="Hugenholtz P."/>
            <person name="Polz M.F."/>
            <person name="Zhang T."/>
        </authorList>
    </citation>
    <scope>NUCLEOTIDE SEQUENCE</scope>
    <source>
        <strain evidence="5">HKST-UBA02</strain>
    </source>
</reference>
<evidence type="ECO:0000256" key="1">
    <source>
        <dbReference type="ARBA" id="ARBA00022448"/>
    </source>
</evidence>
<dbReference type="SMART" id="SM00382">
    <property type="entry name" value="AAA"/>
    <property type="match status" value="1"/>
</dbReference>
<keyword evidence="2" id="KW-0547">Nucleotide-binding</keyword>
<dbReference type="EMBL" id="JAGQHS010000210">
    <property type="protein sequence ID" value="MCA9758773.1"/>
    <property type="molecule type" value="Genomic_DNA"/>
</dbReference>
<sequence length="224" mass="24773">MGPTLTFAIRRVLRDFELDCESTVDRWPLVLLGPSGSGKTQLLRVLAGLERRASGRIALGDEVWLGEGTWTPPHLRPIGYCSQEGDLFPHLSVLENVAFPLRFRSQLSRVERLDRAREWLERLRVGHLAQSAPAAISGGERGRVALARALAGAPRLVLADEPFAAVDQTARMELSEQVAEVLAGLPVIWVTHDADEAELLGRRGFRLELRNGRIQALSGYEPSR</sequence>
<dbReference type="InterPro" id="IPR003439">
    <property type="entry name" value="ABC_transporter-like_ATP-bd"/>
</dbReference>
<protein>
    <submittedName>
        <fullName evidence="5">ATP-binding cassette domain-containing protein</fullName>
    </submittedName>
</protein>
<dbReference type="Pfam" id="PF00005">
    <property type="entry name" value="ABC_tran"/>
    <property type="match status" value="1"/>
</dbReference>
<dbReference type="Gene3D" id="3.40.50.300">
    <property type="entry name" value="P-loop containing nucleotide triphosphate hydrolases"/>
    <property type="match status" value="1"/>
</dbReference>
<keyword evidence="3 5" id="KW-0067">ATP-binding</keyword>
<dbReference type="AlphaFoldDB" id="A0A956NGJ2"/>
<dbReference type="InterPro" id="IPR027417">
    <property type="entry name" value="P-loop_NTPase"/>
</dbReference>
<evidence type="ECO:0000313" key="5">
    <source>
        <dbReference type="EMBL" id="MCA9758773.1"/>
    </source>
</evidence>
<dbReference type="PROSITE" id="PS50893">
    <property type="entry name" value="ABC_TRANSPORTER_2"/>
    <property type="match status" value="1"/>
</dbReference>
<evidence type="ECO:0000256" key="3">
    <source>
        <dbReference type="ARBA" id="ARBA00022840"/>
    </source>
</evidence>
<evidence type="ECO:0000313" key="6">
    <source>
        <dbReference type="Proteomes" id="UP000739538"/>
    </source>
</evidence>
<proteinExistence type="predicted"/>
<dbReference type="SUPFAM" id="SSF52540">
    <property type="entry name" value="P-loop containing nucleoside triphosphate hydrolases"/>
    <property type="match status" value="1"/>
</dbReference>
<evidence type="ECO:0000259" key="4">
    <source>
        <dbReference type="PROSITE" id="PS50893"/>
    </source>
</evidence>
<dbReference type="GO" id="GO:0005524">
    <property type="term" value="F:ATP binding"/>
    <property type="evidence" value="ECO:0007669"/>
    <property type="project" value="UniProtKB-KW"/>
</dbReference>
<feature type="domain" description="ABC transporter" evidence="4">
    <location>
        <begin position="2"/>
        <end position="224"/>
    </location>
</feature>
<dbReference type="InterPro" id="IPR003593">
    <property type="entry name" value="AAA+_ATPase"/>
</dbReference>
<dbReference type="PANTHER" id="PTHR42781:SF4">
    <property type="entry name" value="SPERMIDINE_PUTRESCINE IMPORT ATP-BINDING PROTEIN POTA"/>
    <property type="match status" value="1"/>
</dbReference>
<dbReference type="GO" id="GO:0016887">
    <property type="term" value="F:ATP hydrolysis activity"/>
    <property type="evidence" value="ECO:0007669"/>
    <property type="project" value="InterPro"/>
</dbReference>
<keyword evidence="1" id="KW-0813">Transport</keyword>
<comment type="caution">
    <text evidence="5">The sequence shown here is derived from an EMBL/GenBank/DDBJ whole genome shotgun (WGS) entry which is preliminary data.</text>
</comment>
<evidence type="ECO:0000256" key="2">
    <source>
        <dbReference type="ARBA" id="ARBA00022741"/>
    </source>
</evidence>
<organism evidence="5 6">
    <name type="scientific">Eiseniibacteriota bacterium</name>
    <dbReference type="NCBI Taxonomy" id="2212470"/>
    <lineage>
        <taxon>Bacteria</taxon>
        <taxon>Candidatus Eiseniibacteriota</taxon>
    </lineage>
</organism>
<dbReference type="InterPro" id="IPR050093">
    <property type="entry name" value="ABC_SmlMolc_Importer"/>
</dbReference>
<reference evidence="5" key="1">
    <citation type="submission" date="2020-04" db="EMBL/GenBank/DDBJ databases">
        <authorList>
            <person name="Zhang T."/>
        </authorList>
    </citation>
    <scope>NUCLEOTIDE SEQUENCE</scope>
    <source>
        <strain evidence="5">HKST-UBA02</strain>
    </source>
</reference>
<accession>A0A956NGJ2</accession>